<dbReference type="EMBL" id="BTPD01000003">
    <property type="protein sequence ID" value="GMQ28537.1"/>
    <property type="molecule type" value="Genomic_DNA"/>
</dbReference>
<gene>
    <name evidence="1" type="ORF">Aconfl_11800</name>
</gene>
<reference evidence="1 2" key="1">
    <citation type="submission" date="2023-08" db="EMBL/GenBank/DDBJ databases">
        <title>Draft genome sequence of Algoriphagus confluentis.</title>
        <authorList>
            <person name="Takatani N."/>
            <person name="Hosokawa M."/>
            <person name="Sawabe T."/>
        </authorList>
    </citation>
    <scope>NUCLEOTIDE SEQUENCE [LARGE SCALE GENOMIC DNA]</scope>
    <source>
        <strain evidence="1 2">NBRC 111222</strain>
    </source>
</reference>
<evidence type="ECO:0000313" key="1">
    <source>
        <dbReference type="EMBL" id="GMQ28537.1"/>
    </source>
</evidence>
<keyword evidence="2" id="KW-1185">Reference proteome</keyword>
<dbReference type="Proteomes" id="UP001338309">
    <property type="component" value="Unassembled WGS sequence"/>
</dbReference>
<name>A0ABQ6PNZ6_9BACT</name>
<protein>
    <submittedName>
        <fullName evidence="1">Uncharacterized protein</fullName>
    </submittedName>
</protein>
<accession>A0ABQ6PNZ6</accession>
<sequence length="85" mass="9956">MHLLFENQKNHEYLRINPHYSHAGINFGNHRILFLQSTQEARIGIKNPLSQSLSARVDRDFSFPKIREKSILFGKLKEASVLDFF</sequence>
<evidence type="ECO:0000313" key="2">
    <source>
        <dbReference type="Proteomes" id="UP001338309"/>
    </source>
</evidence>
<comment type="caution">
    <text evidence="1">The sequence shown here is derived from an EMBL/GenBank/DDBJ whole genome shotgun (WGS) entry which is preliminary data.</text>
</comment>
<organism evidence="1 2">
    <name type="scientific">Algoriphagus confluentis</name>
    <dbReference type="NCBI Taxonomy" id="1697556"/>
    <lineage>
        <taxon>Bacteria</taxon>
        <taxon>Pseudomonadati</taxon>
        <taxon>Bacteroidota</taxon>
        <taxon>Cytophagia</taxon>
        <taxon>Cytophagales</taxon>
        <taxon>Cyclobacteriaceae</taxon>
        <taxon>Algoriphagus</taxon>
    </lineage>
</organism>
<proteinExistence type="predicted"/>